<accession>A0ABY4XAA0</accession>
<dbReference type="Gene3D" id="3.40.50.2300">
    <property type="match status" value="1"/>
</dbReference>
<dbReference type="PROSITE" id="PS50110">
    <property type="entry name" value="RESPONSE_REGULATORY"/>
    <property type="match status" value="1"/>
</dbReference>
<proteinExistence type="predicted"/>
<dbReference type="SUPFAM" id="SSF52172">
    <property type="entry name" value="CheY-like"/>
    <property type="match status" value="1"/>
</dbReference>
<evidence type="ECO:0000259" key="2">
    <source>
        <dbReference type="PROSITE" id="PS50110"/>
    </source>
</evidence>
<keyword evidence="4" id="KW-1185">Reference proteome</keyword>
<reference evidence="3" key="1">
    <citation type="journal article" date="2022" name="Toxins">
        <title>Genomic Analysis of Sphingopyxis sp. USTB-05 for Biodegrading Cyanobacterial Hepatotoxins.</title>
        <authorList>
            <person name="Liu C."/>
            <person name="Xu Q."/>
            <person name="Zhao Z."/>
            <person name="Zhang H."/>
            <person name="Liu X."/>
            <person name="Yin C."/>
            <person name="Liu Y."/>
            <person name="Yan H."/>
        </authorList>
    </citation>
    <scope>NUCLEOTIDE SEQUENCE</scope>
    <source>
        <strain evidence="3">NBD5</strain>
    </source>
</reference>
<dbReference type="RefSeq" id="WP_252167606.1">
    <property type="nucleotide sequence ID" value="NZ_CP084930.1"/>
</dbReference>
<sequence length="125" mass="13122">MTGAPLRGCRLLVVEDEYFLAQDLRDHLTAAGATVIGPVGLIDEAVALIVATDAIDGAILDVNLQGEPAFPAADLLTARGVPILFTTGYDGDAMPERYRHMPRCEKPVPAATVIRAIGAAVRGGR</sequence>
<keyword evidence="1" id="KW-0597">Phosphoprotein</keyword>
<name>A0ABY4XAA0_9SPHN</name>
<feature type="modified residue" description="4-aspartylphosphate" evidence="1">
    <location>
        <position position="61"/>
    </location>
</feature>
<gene>
    <name evidence="3" type="ORF">LHA26_04850</name>
</gene>
<evidence type="ECO:0000313" key="4">
    <source>
        <dbReference type="Proteomes" id="UP001056937"/>
    </source>
</evidence>
<dbReference type="EMBL" id="CP084930">
    <property type="protein sequence ID" value="USI73800.1"/>
    <property type="molecule type" value="Genomic_DNA"/>
</dbReference>
<dbReference type="InterPro" id="IPR011006">
    <property type="entry name" value="CheY-like_superfamily"/>
</dbReference>
<evidence type="ECO:0000256" key="1">
    <source>
        <dbReference type="PROSITE-ProRule" id="PRU00169"/>
    </source>
</evidence>
<dbReference type="SMART" id="SM00448">
    <property type="entry name" value="REC"/>
    <property type="match status" value="1"/>
</dbReference>
<feature type="domain" description="Response regulatory" evidence="2">
    <location>
        <begin position="10"/>
        <end position="121"/>
    </location>
</feature>
<protein>
    <submittedName>
        <fullName evidence="3">Response regulator</fullName>
    </submittedName>
</protein>
<evidence type="ECO:0000313" key="3">
    <source>
        <dbReference type="EMBL" id="USI73800.1"/>
    </source>
</evidence>
<organism evidence="3 4">
    <name type="scientific">Sphingomonas morindae</name>
    <dbReference type="NCBI Taxonomy" id="1541170"/>
    <lineage>
        <taxon>Bacteria</taxon>
        <taxon>Pseudomonadati</taxon>
        <taxon>Pseudomonadota</taxon>
        <taxon>Alphaproteobacteria</taxon>
        <taxon>Sphingomonadales</taxon>
        <taxon>Sphingomonadaceae</taxon>
        <taxon>Sphingomonas</taxon>
    </lineage>
</organism>
<dbReference type="Proteomes" id="UP001056937">
    <property type="component" value="Chromosome 1"/>
</dbReference>
<dbReference type="InterPro" id="IPR001789">
    <property type="entry name" value="Sig_transdc_resp-reg_receiver"/>
</dbReference>